<evidence type="ECO:0000259" key="15">
    <source>
        <dbReference type="Pfam" id="PF02887"/>
    </source>
</evidence>
<keyword evidence="9 13" id="KW-0460">Magnesium</keyword>
<evidence type="ECO:0000256" key="1">
    <source>
        <dbReference type="ARBA" id="ARBA00004997"/>
    </source>
</evidence>
<evidence type="ECO:0000256" key="10">
    <source>
        <dbReference type="ARBA" id="ARBA00023152"/>
    </source>
</evidence>
<keyword evidence="6" id="KW-0547">Nucleotide-binding</keyword>
<dbReference type="Gene3D" id="2.40.33.10">
    <property type="entry name" value="PK beta-barrel domain-like"/>
    <property type="match status" value="1"/>
</dbReference>
<keyword evidence="11 16" id="KW-0670">Pyruvate</keyword>
<evidence type="ECO:0000256" key="4">
    <source>
        <dbReference type="ARBA" id="ARBA00022679"/>
    </source>
</evidence>
<dbReference type="Gene3D" id="3.40.1380.20">
    <property type="entry name" value="Pyruvate kinase, C-terminal domain"/>
    <property type="match status" value="1"/>
</dbReference>
<evidence type="ECO:0000313" key="16">
    <source>
        <dbReference type="EMBL" id="PIR97031.1"/>
    </source>
</evidence>
<dbReference type="Pfam" id="PF02887">
    <property type="entry name" value="PK_C"/>
    <property type="match status" value="1"/>
</dbReference>
<sequence>MKKTKIVCTIGPASDSYEVLLNMARAGMDVVRLNLSHGDYSSHKKIIGHVRKIGKELNRPIGIMLDLQGPKIRIGELAKPIVLKKGTAVILTHKVNEVGHTDHQVLPIQVDLRSSLKPEDLILIDDGKIHLKVLRVKGLRVWARVESGGVLSTHKGINLPNSVVKIPLVSKKDEEDLKFGLENDVDFVALSFVQHPRDLLHLQKLVKKHNRKNNTDPWIISKIEKASAVKEFEKILQFSGGAMVARGDLGVEIPAQEVPIVQKEIIELCLRNSKPSVVATQMLDSMVKSPTPTRAEVTDVANAVTDHADAVMLSQETAVGEYPVKAVELMSKIISETEASIYDDLPHDYLKDEKNSRALAVADSAHELSKNTGAKAIVGATVSGFTARMISHQRPQNAEIIMMTQDEKVYRQMSLLWGVRAFMISRCRTLEEIIQKSVTLAKRRKLVKKGDKIVIVTGQPVGQRENMNLVEVQTV</sequence>
<dbReference type="PRINTS" id="PR01050">
    <property type="entry name" value="PYRUVTKNASE"/>
</dbReference>
<evidence type="ECO:0000256" key="12">
    <source>
        <dbReference type="NCBIfam" id="TIGR01064"/>
    </source>
</evidence>
<dbReference type="NCBIfam" id="NF004491">
    <property type="entry name" value="PRK05826.1"/>
    <property type="match status" value="1"/>
</dbReference>
<keyword evidence="7 13" id="KW-0418">Kinase</keyword>
<dbReference type="NCBIfam" id="NF004978">
    <property type="entry name" value="PRK06354.1"/>
    <property type="match status" value="1"/>
</dbReference>
<dbReference type="Pfam" id="PF00224">
    <property type="entry name" value="PK"/>
    <property type="match status" value="1"/>
</dbReference>
<evidence type="ECO:0000256" key="2">
    <source>
        <dbReference type="ARBA" id="ARBA00008663"/>
    </source>
</evidence>
<feature type="domain" description="Pyruvate kinase C-terminal" evidence="15">
    <location>
        <begin position="360"/>
        <end position="472"/>
    </location>
</feature>
<dbReference type="AlphaFoldDB" id="A0A2H0VD80"/>
<dbReference type="InterPro" id="IPR036918">
    <property type="entry name" value="Pyrv_Knase_C_sf"/>
</dbReference>
<feature type="domain" description="Pyruvate kinase barrel" evidence="14">
    <location>
        <begin position="1"/>
        <end position="327"/>
    </location>
</feature>
<dbReference type="GO" id="GO:0005524">
    <property type="term" value="F:ATP binding"/>
    <property type="evidence" value="ECO:0007669"/>
    <property type="project" value="UniProtKB-KW"/>
</dbReference>
<comment type="similarity">
    <text evidence="2 13">Belongs to the pyruvate kinase family.</text>
</comment>
<dbReference type="Gene3D" id="3.20.20.60">
    <property type="entry name" value="Phosphoenolpyruvate-binding domains"/>
    <property type="match status" value="1"/>
</dbReference>
<comment type="caution">
    <text evidence="16">The sequence shown here is derived from an EMBL/GenBank/DDBJ whole genome shotgun (WGS) entry which is preliminary data.</text>
</comment>
<accession>A0A2H0VD80</accession>
<dbReference type="GO" id="GO:0016301">
    <property type="term" value="F:kinase activity"/>
    <property type="evidence" value="ECO:0007669"/>
    <property type="project" value="UniProtKB-KW"/>
</dbReference>
<proteinExistence type="inferred from homology"/>
<keyword evidence="8" id="KW-0067">ATP-binding</keyword>
<dbReference type="Proteomes" id="UP000230557">
    <property type="component" value="Unassembled WGS sequence"/>
</dbReference>
<dbReference type="InterPro" id="IPR015813">
    <property type="entry name" value="Pyrv/PenolPyrv_kinase-like_dom"/>
</dbReference>
<evidence type="ECO:0000256" key="9">
    <source>
        <dbReference type="ARBA" id="ARBA00022842"/>
    </source>
</evidence>
<evidence type="ECO:0000313" key="17">
    <source>
        <dbReference type="Proteomes" id="UP000230557"/>
    </source>
</evidence>
<dbReference type="InterPro" id="IPR015795">
    <property type="entry name" value="Pyrv_Knase_C"/>
</dbReference>
<dbReference type="SUPFAM" id="SSF50800">
    <property type="entry name" value="PK beta-barrel domain-like"/>
    <property type="match status" value="1"/>
</dbReference>
<dbReference type="NCBIfam" id="TIGR01064">
    <property type="entry name" value="pyruv_kin"/>
    <property type="match status" value="1"/>
</dbReference>
<dbReference type="GO" id="GO:0004743">
    <property type="term" value="F:pyruvate kinase activity"/>
    <property type="evidence" value="ECO:0007669"/>
    <property type="project" value="UniProtKB-UniRule"/>
</dbReference>
<dbReference type="PANTHER" id="PTHR11817">
    <property type="entry name" value="PYRUVATE KINASE"/>
    <property type="match status" value="1"/>
</dbReference>
<dbReference type="EC" id="2.7.1.40" evidence="3 12"/>
<evidence type="ECO:0000256" key="13">
    <source>
        <dbReference type="RuleBase" id="RU000504"/>
    </source>
</evidence>
<dbReference type="EMBL" id="PFAJ01000048">
    <property type="protein sequence ID" value="PIR97031.1"/>
    <property type="molecule type" value="Genomic_DNA"/>
</dbReference>
<gene>
    <name evidence="16" type="primary">pyk</name>
    <name evidence="16" type="ORF">COT91_03590</name>
</gene>
<dbReference type="SUPFAM" id="SSF52935">
    <property type="entry name" value="PK C-terminal domain-like"/>
    <property type="match status" value="1"/>
</dbReference>
<dbReference type="InterPro" id="IPR001697">
    <property type="entry name" value="Pyr_Knase"/>
</dbReference>
<name>A0A2H0VD80_9BACT</name>
<comment type="pathway">
    <text evidence="1 13">Carbohydrate degradation; glycolysis; pyruvate from D-glyceraldehyde 3-phosphate: step 5/5.</text>
</comment>
<evidence type="ECO:0000259" key="14">
    <source>
        <dbReference type="Pfam" id="PF00224"/>
    </source>
</evidence>
<evidence type="ECO:0000256" key="6">
    <source>
        <dbReference type="ARBA" id="ARBA00022741"/>
    </source>
</evidence>
<dbReference type="InterPro" id="IPR015806">
    <property type="entry name" value="Pyrv_Knase_insert_dom_sf"/>
</dbReference>
<keyword evidence="10 13" id="KW-0324">Glycolysis</keyword>
<protein>
    <recommendedName>
        <fullName evidence="3 12">Pyruvate kinase</fullName>
        <ecNumber evidence="3 12">2.7.1.40</ecNumber>
    </recommendedName>
</protein>
<evidence type="ECO:0000256" key="7">
    <source>
        <dbReference type="ARBA" id="ARBA00022777"/>
    </source>
</evidence>
<comment type="catalytic activity">
    <reaction evidence="13">
        <text>pyruvate + ATP = phosphoenolpyruvate + ADP + H(+)</text>
        <dbReference type="Rhea" id="RHEA:18157"/>
        <dbReference type="ChEBI" id="CHEBI:15361"/>
        <dbReference type="ChEBI" id="CHEBI:15378"/>
        <dbReference type="ChEBI" id="CHEBI:30616"/>
        <dbReference type="ChEBI" id="CHEBI:58702"/>
        <dbReference type="ChEBI" id="CHEBI:456216"/>
        <dbReference type="EC" id="2.7.1.40"/>
    </reaction>
</comment>
<evidence type="ECO:0000256" key="8">
    <source>
        <dbReference type="ARBA" id="ARBA00022840"/>
    </source>
</evidence>
<dbReference type="InterPro" id="IPR040442">
    <property type="entry name" value="Pyrv_kinase-like_dom_sf"/>
</dbReference>
<keyword evidence="5" id="KW-0479">Metal-binding</keyword>
<reference evidence="17" key="1">
    <citation type="submission" date="2017-09" db="EMBL/GenBank/DDBJ databases">
        <title>Depth-based differentiation of microbial function through sediment-hosted aquifers and enrichment of novel symbionts in the deep terrestrial subsurface.</title>
        <authorList>
            <person name="Probst A.J."/>
            <person name="Ladd B."/>
            <person name="Jarett J.K."/>
            <person name="Geller-Mcgrath D.E."/>
            <person name="Sieber C.M.K."/>
            <person name="Emerson J.B."/>
            <person name="Anantharaman K."/>
            <person name="Thomas B.C."/>
            <person name="Malmstrom R."/>
            <person name="Stieglmeier M."/>
            <person name="Klingl A."/>
            <person name="Woyke T."/>
            <person name="Ryan C.M."/>
            <person name="Banfield J.F."/>
        </authorList>
    </citation>
    <scope>NUCLEOTIDE SEQUENCE [LARGE SCALE GENOMIC DNA]</scope>
</reference>
<evidence type="ECO:0000256" key="11">
    <source>
        <dbReference type="ARBA" id="ARBA00023317"/>
    </source>
</evidence>
<dbReference type="GO" id="GO:0030955">
    <property type="term" value="F:potassium ion binding"/>
    <property type="evidence" value="ECO:0007669"/>
    <property type="project" value="UniProtKB-UniRule"/>
</dbReference>
<keyword evidence="4 13" id="KW-0808">Transferase</keyword>
<dbReference type="UniPathway" id="UPA00109">
    <property type="reaction ID" value="UER00188"/>
</dbReference>
<organism evidence="16 17">
    <name type="scientific">Candidatus Doudnabacteria bacterium CG10_big_fil_rev_8_21_14_0_10_41_10</name>
    <dbReference type="NCBI Taxonomy" id="1974551"/>
    <lineage>
        <taxon>Bacteria</taxon>
        <taxon>Candidatus Doudnaibacteriota</taxon>
    </lineage>
</organism>
<evidence type="ECO:0000256" key="3">
    <source>
        <dbReference type="ARBA" id="ARBA00012142"/>
    </source>
</evidence>
<dbReference type="GO" id="GO:0000287">
    <property type="term" value="F:magnesium ion binding"/>
    <property type="evidence" value="ECO:0007669"/>
    <property type="project" value="UniProtKB-UniRule"/>
</dbReference>
<dbReference type="SUPFAM" id="SSF51621">
    <property type="entry name" value="Phosphoenolpyruvate/pyruvate domain"/>
    <property type="match status" value="1"/>
</dbReference>
<dbReference type="InterPro" id="IPR011037">
    <property type="entry name" value="Pyrv_Knase-like_insert_dom_sf"/>
</dbReference>
<dbReference type="InterPro" id="IPR015793">
    <property type="entry name" value="Pyrv_Knase_brl"/>
</dbReference>
<evidence type="ECO:0000256" key="5">
    <source>
        <dbReference type="ARBA" id="ARBA00022723"/>
    </source>
</evidence>